<sequence>MNNDCSSSPELGKDGKRRREGEGGDATADRLSNLPDFIIHHILSFLDTKSAVQTSVLSRVWQCAWKHVPVLNVRSDSFQQYSSFDRFVENVLSLRHPFSVRSMSYAVYEHEEEEGEDEFVKVIKYALSHDTQQLAFTLSYVGEAEYGYRFSDLFGTNLNCSLKSLELGHVCIDSGLGSSGFQMLTTLELVLCLLASDQDGEFDPFSNFPCLKNLVMSHCRHLDIDMHGNERRLKICGPQLLSLELELVSSSNMEIFAPRLKFFRLEHDLESLNFSKLTLPSLDDAVIMINDEVEFMEGNEGSVRQGVVSLFQGLSNVTTLQLDSNITLTLLVGFCLLQDLSSIFEFLEQQASPFTKLKTLMVKGDTVPYVLLNYFLKGSSSTETAIEFV</sequence>
<dbReference type="PANTHER" id="PTHR34223:SF51">
    <property type="entry name" value="OS06G0556300 PROTEIN"/>
    <property type="match status" value="1"/>
</dbReference>
<protein>
    <recommendedName>
        <fullName evidence="2">F-box domain-containing protein</fullName>
    </recommendedName>
</protein>
<evidence type="ECO:0000313" key="4">
    <source>
        <dbReference type="Proteomes" id="UP001154282"/>
    </source>
</evidence>
<dbReference type="InterPro" id="IPR053781">
    <property type="entry name" value="F-box_AtFBL13-like"/>
</dbReference>
<dbReference type="InterPro" id="IPR036047">
    <property type="entry name" value="F-box-like_dom_sf"/>
</dbReference>
<dbReference type="EMBL" id="CAMGYJ010000005">
    <property type="protein sequence ID" value="CAI0413386.1"/>
    <property type="molecule type" value="Genomic_DNA"/>
</dbReference>
<dbReference type="AlphaFoldDB" id="A0AAV0JUD4"/>
<accession>A0AAV0JUD4</accession>
<dbReference type="CDD" id="cd22160">
    <property type="entry name" value="F-box_AtFBL13-like"/>
    <property type="match status" value="1"/>
</dbReference>
<dbReference type="Gene3D" id="3.80.10.10">
    <property type="entry name" value="Ribonuclease Inhibitor"/>
    <property type="match status" value="1"/>
</dbReference>
<organism evidence="3 4">
    <name type="scientific">Linum tenue</name>
    <dbReference type="NCBI Taxonomy" id="586396"/>
    <lineage>
        <taxon>Eukaryota</taxon>
        <taxon>Viridiplantae</taxon>
        <taxon>Streptophyta</taxon>
        <taxon>Embryophyta</taxon>
        <taxon>Tracheophyta</taxon>
        <taxon>Spermatophyta</taxon>
        <taxon>Magnoliopsida</taxon>
        <taxon>eudicotyledons</taxon>
        <taxon>Gunneridae</taxon>
        <taxon>Pentapetalae</taxon>
        <taxon>rosids</taxon>
        <taxon>fabids</taxon>
        <taxon>Malpighiales</taxon>
        <taxon>Linaceae</taxon>
        <taxon>Linum</taxon>
    </lineage>
</organism>
<keyword evidence="4" id="KW-1185">Reference proteome</keyword>
<dbReference type="SUPFAM" id="SSF81383">
    <property type="entry name" value="F-box domain"/>
    <property type="match status" value="1"/>
</dbReference>
<dbReference type="InterPro" id="IPR032675">
    <property type="entry name" value="LRR_dom_sf"/>
</dbReference>
<evidence type="ECO:0000259" key="2">
    <source>
        <dbReference type="PROSITE" id="PS50181"/>
    </source>
</evidence>
<gene>
    <name evidence="3" type="ORF">LITE_LOCUS15916</name>
</gene>
<name>A0AAV0JUD4_9ROSI</name>
<proteinExistence type="predicted"/>
<dbReference type="InterPro" id="IPR053197">
    <property type="entry name" value="F-box_SCFL_complex_component"/>
</dbReference>
<comment type="caution">
    <text evidence="3">The sequence shown here is derived from an EMBL/GenBank/DDBJ whole genome shotgun (WGS) entry which is preliminary data.</text>
</comment>
<dbReference type="Gene3D" id="1.20.1280.50">
    <property type="match status" value="1"/>
</dbReference>
<feature type="domain" description="F-box" evidence="2">
    <location>
        <begin position="28"/>
        <end position="81"/>
    </location>
</feature>
<dbReference type="SUPFAM" id="SSF52058">
    <property type="entry name" value="L domain-like"/>
    <property type="match status" value="1"/>
</dbReference>
<evidence type="ECO:0000256" key="1">
    <source>
        <dbReference type="SAM" id="MobiDB-lite"/>
    </source>
</evidence>
<dbReference type="PANTHER" id="PTHR34223">
    <property type="entry name" value="OS11G0201299 PROTEIN"/>
    <property type="match status" value="1"/>
</dbReference>
<reference evidence="3" key="1">
    <citation type="submission" date="2022-08" db="EMBL/GenBank/DDBJ databases">
        <authorList>
            <person name="Gutierrez-Valencia J."/>
        </authorList>
    </citation>
    <scope>NUCLEOTIDE SEQUENCE</scope>
</reference>
<dbReference type="InterPro" id="IPR001810">
    <property type="entry name" value="F-box_dom"/>
</dbReference>
<dbReference type="PROSITE" id="PS50181">
    <property type="entry name" value="FBOX"/>
    <property type="match status" value="1"/>
</dbReference>
<feature type="compositionally biased region" description="Basic and acidic residues" evidence="1">
    <location>
        <begin position="11"/>
        <end position="22"/>
    </location>
</feature>
<dbReference type="Proteomes" id="UP001154282">
    <property type="component" value="Unassembled WGS sequence"/>
</dbReference>
<dbReference type="Pfam" id="PF00646">
    <property type="entry name" value="F-box"/>
    <property type="match status" value="1"/>
</dbReference>
<feature type="region of interest" description="Disordered" evidence="1">
    <location>
        <begin position="1"/>
        <end position="28"/>
    </location>
</feature>
<evidence type="ECO:0000313" key="3">
    <source>
        <dbReference type="EMBL" id="CAI0413386.1"/>
    </source>
</evidence>